<dbReference type="AlphaFoldDB" id="T2MIP0"/>
<accession>T2MIP0</accession>
<dbReference type="InterPro" id="IPR013289">
    <property type="entry name" value="CBFA2T1/2/3"/>
</dbReference>
<evidence type="ECO:0000256" key="6">
    <source>
        <dbReference type="ARBA" id="ARBA00023015"/>
    </source>
</evidence>
<keyword evidence="7" id="KW-0804">Transcription</keyword>
<dbReference type="Gene3D" id="1.20.120.1110">
    <property type="entry name" value="TAFH/NHR1 domain"/>
    <property type="match status" value="1"/>
</dbReference>
<dbReference type="InterPro" id="IPR002893">
    <property type="entry name" value="Znf_MYND"/>
</dbReference>
<dbReference type="SUPFAM" id="SSF158553">
    <property type="entry name" value="TAFH domain-like"/>
    <property type="match status" value="1"/>
</dbReference>
<dbReference type="FunFam" id="1.20.120.1110:FF:000001">
    <property type="entry name" value="RUNX1 translocation partner 1"/>
    <property type="match status" value="1"/>
</dbReference>
<evidence type="ECO:0000256" key="9">
    <source>
        <dbReference type="PROSITE-ProRule" id="PRU00134"/>
    </source>
</evidence>
<dbReference type="GO" id="GO:0003714">
    <property type="term" value="F:transcription corepressor activity"/>
    <property type="evidence" value="ECO:0007669"/>
    <property type="project" value="InterPro"/>
</dbReference>
<dbReference type="GO" id="GO:0008270">
    <property type="term" value="F:zinc ion binding"/>
    <property type="evidence" value="ECO:0007669"/>
    <property type="project" value="UniProtKB-KW"/>
</dbReference>
<gene>
    <name evidence="14" type="primary">CBFA2T2</name>
</gene>
<keyword evidence="4 9" id="KW-0863">Zinc-finger</keyword>
<dbReference type="OrthoDB" id="8872930at2759"/>
<evidence type="ECO:0000259" key="13">
    <source>
        <dbReference type="PROSITE" id="PS51119"/>
    </source>
</evidence>
<evidence type="ECO:0000256" key="8">
    <source>
        <dbReference type="ARBA" id="ARBA00023242"/>
    </source>
</evidence>
<dbReference type="PRINTS" id="PR01875">
    <property type="entry name" value="ETOFAMILY"/>
</dbReference>
<dbReference type="PROSITE" id="PS50865">
    <property type="entry name" value="ZF_MYND_2"/>
    <property type="match status" value="1"/>
</dbReference>
<dbReference type="SUPFAM" id="SSF144232">
    <property type="entry name" value="HIT/MYND zinc finger-like"/>
    <property type="match status" value="1"/>
</dbReference>
<dbReference type="EMBL" id="HAAD01005749">
    <property type="protein sequence ID" value="CDG71981.1"/>
    <property type="molecule type" value="mRNA"/>
</dbReference>
<evidence type="ECO:0000256" key="10">
    <source>
        <dbReference type="SAM" id="Coils"/>
    </source>
</evidence>
<keyword evidence="3" id="KW-0479">Metal-binding</keyword>
<dbReference type="Pfam" id="PF08788">
    <property type="entry name" value="NHR2"/>
    <property type="match status" value="1"/>
</dbReference>
<protein>
    <submittedName>
        <fullName evidence="14">Protein CBFA2T2</fullName>
    </submittedName>
</protein>
<dbReference type="GO" id="GO:0006351">
    <property type="term" value="P:DNA-templated transcription"/>
    <property type="evidence" value="ECO:0007669"/>
    <property type="project" value="InterPro"/>
</dbReference>
<feature type="region of interest" description="Disordered" evidence="11">
    <location>
        <begin position="486"/>
        <end position="542"/>
    </location>
</feature>
<proteinExistence type="evidence at transcript level"/>
<feature type="domain" description="TAFH" evidence="13">
    <location>
        <begin position="127"/>
        <end position="222"/>
    </location>
</feature>
<feature type="non-terminal residue" evidence="14">
    <location>
        <position position="1"/>
    </location>
</feature>
<evidence type="ECO:0000256" key="2">
    <source>
        <dbReference type="ARBA" id="ARBA00022491"/>
    </source>
</evidence>
<keyword evidence="6" id="KW-0805">Transcription regulation</keyword>
<dbReference type="InterPro" id="IPR003894">
    <property type="entry name" value="TAFH_NHR1"/>
</dbReference>
<evidence type="ECO:0000256" key="1">
    <source>
        <dbReference type="ARBA" id="ARBA00004123"/>
    </source>
</evidence>
<dbReference type="Gene3D" id="6.10.250.230">
    <property type="match status" value="1"/>
</dbReference>
<evidence type="ECO:0000256" key="3">
    <source>
        <dbReference type="ARBA" id="ARBA00022723"/>
    </source>
</evidence>
<sequence>EKTSFMALNRHTSGCIHDINSLIRYPRKATPMIFGRFQSSKSAFNSPIFKQYKERSNLKMPDSPVPVSVEMPIVASPRSLHISTSTTQRIDGRSPLGIPNGIHTSSPNGPLSPGMLNGMQLPPICGARQLSKLKRFLTTLQQFGSDISPDIGERVRVLIVNLINNGVTVEEFHQQLQDATNFPLRPFVIPFLKENLPLLQQELLNCAHLSKRSPHQYMTPVADMDREQERIKTEVEDFGFERPLGEKRKNEIELRLKENGHHSDSLGSSPVKKKYHGVGFDSEGSVFVDQLMENIKNDSDEWRNVETMLQYIVSFVEKAKRSITILQERCLRDREEMASWARAMAADAENEIKRRTEAAIDQSSRNTEERVNELKRCAEEAVNDVKRQAVVELQKAVTAAEEKANDALNQAHQRREKAIMDARRQAAEDALLIANLQENSKENCWNCGRKANETCSGCSVARYCGSFCQHKDWEHHHKECGKHAKDTILKPKSPRSLADKIESGKPTQEKKCSPRPVAPSINPESLNTSKCDSTTLISAPQQ</sequence>
<dbReference type="InterPro" id="IPR014896">
    <property type="entry name" value="NHR2"/>
</dbReference>
<comment type="subcellular location">
    <subcellularLocation>
        <location evidence="1">Nucleus</location>
    </subcellularLocation>
</comment>
<feature type="domain" description="MYND-type" evidence="12">
    <location>
        <begin position="444"/>
        <end position="480"/>
    </location>
</feature>
<keyword evidence="8" id="KW-0539">Nucleus</keyword>
<dbReference type="GO" id="GO:0005634">
    <property type="term" value="C:nucleus"/>
    <property type="evidence" value="ECO:0007669"/>
    <property type="project" value="UniProtKB-SubCell"/>
</dbReference>
<feature type="coiled-coil region" evidence="10">
    <location>
        <begin position="364"/>
        <end position="425"/>
    </location>
</feature>
<dbReference type="PANTHER" id="PTHR10379:SF14">
    <property type="entry name" value="NERVY, ISOFORM D"/>
    <property type="match status" value="1"/>
</dbReference>
<evidence type="ECO:0000256" key="11">
    <source>
        <dbReference type="SAM" id="MobiDB-lite"/>
    </source>
</evidence>
<dbReference type="PROSITE" id="PS01360">
    <property type="entry name" value="ZF_MYND_1"/>
    <property type="match status" value="1"/>
</dbReference>
<name>T2MIP0_HYDVU</name>
<keyword evidence="2" id="KW-0678">Repressor</keyword>
<dbReference type="CDD" id="cd06503">
    <property type="entry name" value="ATP-synt_Fo_b"/>
    <property type="match status" value="1"/>
</dbReference>
<reference evidence="14" key="1">
    <citation type="journal article" date="2013" name="Genome Biol. Evol.">
        <title>Punctuated emergences of genetic and phenotypic innovations in eumetazoan, bilaterian, euteleostome, and hominidae ancestors.</title>
        <authorList>
            <person name="Wenger Y."/>
            <person name="Galliot B."/>
        </authorList>
    </citation>
    <scope>NUCLEOTIDE SEQUENCE</scope>
    <source>
        <tissue evidence="14">Whole animals</tissue>
    </source>
</reference>
<evidence type="ECO:0000313" key="14">
    <source>
        <dbReference type="EMBL" id="CDG71981.1"/>
    </source>
</evidence>
<keyword evidence="5" id="KW-0862">Zinc</keyword>
<evidence type="ECO:0000256" key="4">
    <source>
        <dbReference type="ARBA" id="ARBA00022771"/>
    </source>
</evidence>
<feature type="compositionally biased region" description="Basic and acidic residues" evidence="11">
    <location>
        <begin position="497"/>
        <end position="512"/>
    </location>
</feature>
<evidence type="ECO:0000256" key="5">
    <source>
        <dbReference type="ARBA" id="ARBA00022833"/>
    </source>
</evidence>
<dbReference type="Gene3D" id="6.10.140.2220">
    <property type="match status" value="1"/>
</dbReference>
<evidence type="ECO:0000256" key="7">
    <source>
        <dbReference type="ARBA" id="ARBA00023163"/>
    </source>
</evidence>
<keyword evidence="10" id="KW-0175">Coiled coil</keyword>
<organism evidence="14">
    <name type="scientific">Hydra vulgaris</name>
    <name type="common">Hydra</name>
    <name type="synonym">Hydra attenuata</name>
    <dbReference type="NCBI Taxonomy" id="6087"/>
    <lineage>
        <taxon>Eukaryota</taxon>
        <taxon>Metazoa</taxon>
        <taxon>Cnidaria</taxon>
        <taxon>Hydrozoa</taxon>
        <taxon>Hydroidolina</taxon>
        <taxon>Anthoathecata</taxon>
        <taxon>Aplanulata</taxon>
        <taxon>Hydridae</taxon>
        <taxon>Hydra</taxon>
    </lineage>
</organism>
<dbReference type="PROSITE" id="PS51119">
    <property type="entry name" value="TAFH"/>
    <property type="match status" value="1"/>
</dbReference>
<dbReference type="Pfam" id="PF07531">
    <property type="entry name" value="TAFH"/>
    <property type="match status" value="1"/>
</dbReference>
<dbReference type="InterPro" id="IPR037249">
    <property type="entry name" value="TAFH/NHR1_dom_sf"/>
</dbReference>
<evidence type="ECO:0000259" key="12">
    <source>
        <dbReference type="PROSITE" id="PS50865"/>
    </source>
</evidence>
<dbReference type="Pfam" id="PF01753">
    <property type="entry name" value="zf-MYND"/>
    <property type="match status" value="1"/>
</dbReference>
<dbReference type="FunFam" id="6.10.140.2220:FF:000001">
    <property type="entry name" value="CBFA2/RUNX1 translocation partner 3"/>
    <property type="match status" value="1"/>
</dbReference>
<dbReference type="SMART" id="SM00549">
    <property type="entry name" value="TAFH"/>
    <property type="match status" value="1"/>
</dbReference>
<feature type="compositionally biased region" description="Polar residues" evidence="11">
    <location>
        <begin position="522"/>
        <end position="542"/>
    </location>
</feature>
<dbReference type="PANTHER" id="PTHR10379">
    <property type="entry name" value="MTG8 ETO EIGHT TWENTY ONE PROTEIN"/>
    <property type="match status" value="1"/>
</dbReference>